<sequence length="830" mass="90325">MASPSNVQSEQLLEALNPEMIATRAANSEDAVHKVVNCILPVALQAEKDHPNDPMAFQRAASLAGALLTECTAKGLVTVAGLDRQASLPILDVINGLLGRRLGKLNGAPEVPNPLDAAEPNPIDWPSSIPAHATMLKYFFDVMLKYADAHGPAGIVVHVRDVAAFSNGMALLDNKVRDVWASLVRKLPEHARDNVTTQQMGVSRHVAAAEALLQLNKIGNGLRGFQAPPSVATSQPTISRAVHVVQPLARGQLREPNLGNRSKHLVTRTPGQSPEKKKTKVANKAAVSRTRKPMAPTDIIIPKKPRSNSAWGHFASVEGSRVSAQLVALWRSLYEEHYKVPPNPNHMPTGNVNKYLGAIWQNMRPEERGQWDGLRVKELQRYENRMRRYNAGDTITQLEDWEERDNIRKQAEAIPRPTCTSNLQLNEKFGAVIPGVTKYMGIYKPADTPPPGDQVSIPGLSLQNFLTCQLPVSAPVAVSCPTVPTVPSQYPTIGRDLSQDAGVSAYERPAYRPIAPADTRPSFYGPVPPPKYYGPNSEQPYGKIRPSHLHGSSITVPRVRNNGYAREPTQLDQTTALNQMEDMNNNLGGGLALRAKNNNVPATRIISTSTTSTRRVSDTFDRDFSDGTNATSPPVSRRCNLVGTSRNPITLQGDVLQVVKTRTFSEKENQPPNNVNLDSMELSELNEKLKAQNGNVKLAELNKKAQVVEVWSSVQKLDDSDSNSQGAPKKSLAKTSTVNKDAGAASRYISIAPASSTGTIFSNIDGNGDIKVEPAQSSGRVTIKSLWGPILAAKKKQKFQVGHGNLDKSLRRDCHDDGRDNGGFDGGIMR</sequence>
<proteinExistence type="predicted"/>
<feature type="region of interest" description="Disordered" evidence="2">
    <location>
        <begin position="531"/>
        <end position="554"/>
    </location>
</feature>
<feature type="domain" description="HMG box" evidence="3">
    <location>
        <begin position="320"/>
        <end position="390"/>
    </location>
</feature>
<feature type="region of interest" description="Disordered" evidence="2">
    <location>
        <begin position="714"/>
        <end position="738"/>
    </location>
</feature>
<dbReference type="GO" id="GO:0005634">
    <property type="term" value="C:nucleus"/>
    <property type="evidence" value="ECO:0007669"/>
    <property type="project" value="UniProtKB-UniRule"/>
</dbReference>
<dbReference type="GO" id="GO:0003677">
    <property type="term" value="F:DNA binding"/>
    <property type="evidence" value="ECO:0007669"/>
    <property type="project" value="UniProtKB-UniRule"/>
</dbReference>
<dbReference type="SUPFAM" id="SSF47095">
    <property type="entry name" value="HMG-box"/>
    <property type="match status" value="1"/>
</dbReference>
<organism evidence="4 5">
    <name type="scientific">Corynespora cassiicola Philippines</name>
    <dbReference type="NCBI Taxonomy" id="1448308"/>
    <lineage>
        <taxon>Eukaryota</taxon>
        <taxon>Fungi</taxon>
        <taxon>Dikarya</taxon>
        <taxon>Ascomycota</taxon>
        <taxon>Pezizomycotina</taxon>
        <taxon>Dothideomycetes</taxon>
        <taxon>Pleosporomycetidae</taxon>
        <taxon>Pleosporales</taxon>
        <taxon>Corynesporascaceae</taxon>
        <taxon>Corynespora</taxon>
    </lineage>
</organism>
<evidence type="ECO:0000313" key="4">
    <source>
        <dbReference type="EMBL" id="PSN70747.1"/>
    </source>
</evidence>
<dbReference type="InterPro" id="IPR009071">
    <property type="entry name" value="HMG_box_dom"/>
</dbReference>
<evidence type="ECO:0000259" key="3">
    <source>
        <dbReference type="PROSITE" id="PS50118"/>
    </source>
</evidence>
<dbReference type="InterPro" id="IPR036910">
    <property type="entry name" value="HMG_box_dom_sf"/>
</dbReference>
<evidence type="ECO:0000256" key="2">
    <source>
        <dbReference type="SAM" id="MobiDB-lite"/>
    </source>
</evidence>
<feature type="DNA-binding region" description="HMG box" evidence="1">
    <location>
        <begin position="320"/>
        <end position="390"/>
    </location>
</feature>
<dbReference type="OrthoDB" id="3801208at2759"/>
<keyword evidence="5" id="KW-1185">Reference proteome</keyword>
<protein>
    <recommendedName>
        <fullName evidence="3">HMG box domain-containing protein</fullName>
    </recommendedName>
</protein>
<gene>
    <name evidence="4" type="ORF">BS50DRAFT_584339</name>
</gene>
<accession>A0A2T2NZA4</accession>
<evidence type="ECO:0000313" key="5">
    <source>
        <dbReference type="Proteomes" id="UP000240883"/>
    </source>
</evidence>
<feature type="region of interest" description="Disordered" evidence="2">
    <location>
        <begin position="262"/>
        <end position="292"/>
    </location>
</feature>
<dbReference type="EMBL" id="KZ678131">
    <property type="protein sequence ID" value="PSN70747.1"/>
    <property type="molecule type" value="Genomic_DNA"/>
</dbReference>
<dbReference type="PROSITE" id="PS50118">
    <property type="entry name" value="HMG_BOX_2"/>
    <property type="match status" value="1"/>
</dbReference>
<evidence type="ECO:0000256" key="1">
    <source>
        <dbReference type="PROSITE-ProRule" id="PRU00267"/>
    </source>
</evidence>
<dbReference type="Proteomes" id="UP000240883">
    <property type="component" value="Unassembled WGS sequence"/>
</dbReference>
<reference evidence="4 5" key="1">
    <citation type="journal article" date="2018" name="Front. Microbiol.">
        <title>Genome-Wide Analysis of Corynespora cassiicola Leaf Fall Disease Putative Effectors.</title>
        <authorList>
            <person name="Lopez D."/>
            <person name="Ribeiro S."/>
            <person name="Label P."/>
            <person name="Fumanal B."/>
            <person name="Venisse J.S."/>
            <person name="Kohler A."/>
            <person name="de Oliveira R.R."/>
            <person name="Labutti K."/>
            <person name="Lipzen A."/>
            <person name="Lail K."/>
            <person name="Bauer D."/>
            <person name="Ohm R.A."/>
            <person name="Barry K.W."/>
            <person name="Spatafora J."/>
            <person name="Grigoriev I.V."/>
            <person name="Martin F.M."/>
            <person name="Pujade-Renaud V."/>
        </authorList>
    </citation>
    <scope>NUCLEOTIDE SEQUENCE [LARGE SCALE GENOMIC DNA]</scope>
    <source>
        <strain evidence="4 5">Philippines</strain>
    </source>
</reference>
<keyword evidence="1" id="KW-0238">DNA-binding</keyword>
<dbReference type="AlphaFoldDB" id="A0A2T2NZA4"/>
<name>A0A2T2NZA4_CORCC</name>
<keyword evidence="1" id="KW-0539">Nucleus</keyword>
<dbReference type="Gene3D" id="1.10.30.10">
    <property type="entry name" value="High mobility group box domain"/>
    <property type="match status" value="1"/>
</dbReference>